<evidence type="ECO:0000256" key="2">
    <source>
        <dbReference type="ARBA" id="ARBA00009347"/>
    </source>
</evidence>
<evidence type="ECO:0000313" key="11">
    <source>
        <dbReference type="Proteomes" id="UP000233786"/>
    </source>
</evidence>
<name>A0A2N3Y0V3_SACSN</name>
<dbReference type="FunFam" id="2.40.110.10:FF:000011">
    <property type="entry name" value="Acyl-CoA dehydrogenase FadE34"/>
    <property type="match status" value="1"/>
</dbReference>
<evidence type="ECO:0000259" key="7">
    <source>
        <dbReference type="Pfam" id="PF00441"/>
    </source>
</evidence>
<evidence type="ECO:0000256" key="6">
    <source>
        <dbReference type="RuleBase" id="RU362125"/>
    </source>
</evidence>
<evidence type="ECO:0000256" key="5">
    <source>
        <dbReference type="ARBA" id="ARBA00023002"/>
    </source>
</evidence>
<evidence type="ECO:0000259" key="9">
    <source>
        <dbReference type="Pfam" id="PF02771"/>
    </source>
</evidence>
<keyword evidence="11" id="KW-1185">Reference proteome</keyword>
<dbReference type="Pfam" id="PF02770">
    <property type="entry name" value="Acyl-CoA_dh_M"/>
    <property type="match status" value="1"/>
</dbReference>
<dbReference type="STRING" id="994479.GCA_000194155_07317"/>
<dbReference type="PANTHER" id="PTHR43292:SF3">
    <property type="entry name" value="ACYL-COA DEHYDROGENASE FADE29"/>
    <property type="match status" value="1"/>
</dbReference>
<dbReference type="GO" id="GO:0016627">
    <property type="term" value="F:oxidoreductase activity, acting on the CH-CH group of donors"/>
    <property type="evidence" value="ECO:0007669"/>
    <property type="project" value="InterPro"/>
</dbReference>
<dbReference type="InterPro" id="IPR037069">
    <property type="entry name" value="AcylCoA_DH/ox_N_sf"/>
</dbReference>
<dbReference type="SUPFAM" id="SSF47203">
    <property type="entry name" value="Acyl-CoA dehydrogenase C-terminal domain-like"/>
    <property type="match status" value="1"/>
</dbReference>
<dbReference type="InterPro" id="IPR052161">
    <property type="entry name" value="Mycobact_Acyl-CoA_DH"/>
</dbReference>
<comment type="similarity">
    <text evidence="2 6">Belongs to the acyl-CoA dehydrogenase family.</text>
</comment>
<gene>
    <name evidence="10" type="ORF">A8926_4370</name>
</gene>
<evidence type="ECO:0000259" key="8">
    <source>
        <dbReference type="Pfam" id="PF02770"/>
    </source>
</evidence>
<keyword evidence="4 6" id="KW-0274">FAD</keyword>
<evidence type="ECO:0000313" key="10">
    <source>
        <dbReference type="EMBL" id="PKW16530.1"/>
    </source>
</evidence>
<dbReference type="Pfam" id="PF00441">
    <property type="entry name" value="Acyl-CoA_dh_1"/>
    <property type="match status" value="1"/>
</dbReference>
<comment type="cofactor">
    <cofactor evidence="1 6">
        <name>FAD</name>
        <dbReference type="ChEBI" id="CHEBI:57692"/>
    </cofactor>
</comment>
<evidence type="ECO:0000256" key="1">
    <source>
        <dbReference type="ARBA" id="ARBA00001974"/>
    </source>
</evidence>
<dbReference type="Proteomes" id="UP000233786">
    <property type="component" value="Unassembled WGS sequence"/>
</dbReference>
<feature type="domain" description="Acyl-CoA oxidase/dehydrogenase middle" evidence="8">
    <location>
        <begin position="127"/>
        <end position="221"/>
    </location>
</feature>
<evidence type="ECO:0000256" key="3">
    <source>
        <dbReference type="ARBA" id="ARBA00022630"/>
    </source>
</evidence>
<dbReference type="Pfam" id="PF02771">
    <property type="entry name" value="Acyl-CoA_dh_N"/>
    <property type="match status" value="1"/>
</dbReference>
<accession>A0A2N3Y0V3</accession>
<evidence type="ECO:0000256" key="4">
    <source>
        <dbReference type="ARBA" id="ARBA00022827"/>
    </source>
</evidence>
<dbReference type="GO" id="GO:0005886">
    <property type="term" value="C:plasma membrane"/>
    <property type="evidence" value="ECO:0007669"/>
    <property type="project" value="TreeGrafter"/>
</dbReference>
<dbReference type="GO" id="GO:0050660">
    <property type="term" value="F:flavin adenine dinucleotide binding"/>
    <property type="evidence" value="ECO:0007669"/>
    <property type="project" value="InterPro"/>
</dbReference>
<dbReference type="InterPro" id="IPR006091">
    <property type="entry name" value="Acyl-CoA_Oxase/DH_mid-dom"/>
</dbReference>
<feature type="domain" description="Acyl-CoA dehydrogenase/oxidase N-terminal" evidence="9">
    <location>
        <begin position="11"/>
        <end position="123"/>
    </location>
</feature>
<dbReference type="InterPro" id="IPR036250">
    <property type="entry name" value="AcylCo_DH-like_C"/>
</dbReference>
<dbReference type="InterPro" id="IPR009100">
    <property type="entry name" value="AcylCoA_DH/oxidase_NM_dom_sf"/>
</dbReference>
<dbReference type="InterPro" id="IPR046373">
    <property type="entry name" value="Acyl-CoA_Oxase/DH_mid-dom_sf"/>
</dbReference>
<dbReference type="RefSeq" id="WP_010314947.1">
    <property type="nucleotide sequence ID" value="NZ_CP061007.1"/>
</dbReference>
<organism evidence="10 11">
    <name type="scientific">Saccharopolyspora spinosa</name>
    <dbReference type="NCBI Taxonomy" id="60894"/>
    <lineage>
        <taxon>Bacteria</taxon>
        <taxon>Bacillati</taxon>
        <taxon>Actinomycetota</taxon>
        <taxon>Actinomycetes</taxon>
        <taxon>Pseudonocardiales</taxon>
        <taxon>Pseudonocardiaceae</taxon>
        <taxon>Saccharopolyspora</taxon>
    </lineage>
</organism>
<proteinExistence type="inferred from homology"/>
<dbReference type="Gene3D" id="1.10.540.10">
    <property type="entry name" value="Acyl-CoA dehydrogenase/oxidase, N-terminal domain"/>
    <property type="match status" value="1"/>
</dbReference>
<protein>
    <submittedName>
        <fullName evidence="10">Alkylation response protein AidB-like acyl-CoA dehydrogenase</fullName>
    </submittedName>
</protein>
<reference evidence="10" key="1">
    <citation type="submission" date="2017-12" db="EMBL/GenBank/DDBJ databases">
        <title>Sequencing the genomes of 1000 Actinobacteria strains.</title>
        <authorList>
            <person name="Klenk H.-P."/>
        </authorList>
    </citation>
    <scope>NUCLEOTIDE SEQUENCE [LARGE SCALE GENOMIC DNA]</scope>
    <source>
        <strain evidence="10">DSM 44228</strain>
    </source>
</reference>
<sequence length="374" mass="42035">MTLSERLNLSAFRDDAEQWLRDAVPERWRMRRSSLSPEEITAVRREWDKQLHRGGYAGLSLPREYGGQGLGLAEEVVFHELAARAHAPEGFGRIGKILTAPTLIVHGTPEQQARFLPGILSGEQVWCQGFSEPDAGSDLASVATTARRDGDGYRVTGQKIWTSFADVADRSLFLAKTNPDAPRYRNLSMLLLDMKQPGVTVRPIKQISGTSHFAEVFFEDVWVADADRLGGEGEGWKVAMTVLQNERGAIEGITRYVEMRWDLDLLLRCCAARIGRTLDAEDFDVRLELVRWQVSKAVELVDDPVAFARASSVLKVTWSELWQEMTQLAIAASCPEHRAHWRHQYLETRASSIYSGSSEIQRNIMAERVLGLPK</sequence>
<dbReference type="Gene3D" id="1.20.140.10">
    <property type="entry name" value="Butyryl-CoA Dehydrogenase, subunit A, domain 3"/>
    <property type="match status" value="1"/>
</dbReference>
<dbReference type="SUPFAM" id="SSF56645">
    <property type="entry name" value="Acyl-CoA dehydrogenase NM domain-like"/>
    <property type="match status" value="1"/>
</dbReference>
<dbReference type="PANTHER" id="PTHR43292">
    <property type="entry name" value="ACYL-COA DEHYDROGENASE"/>
    <property type="match status" value="1"/>
</dbReference>
<keyword evidence="3 6" id="KW-0285">Flavoprotein</keyword>
<dbReference type="AlphaFoldDB" id="A0A2N3Y0V3"/>
<feature type="domain" description="Acyl-CoA dehydrogenase/oxidase C-terminal" evidence="7">
    <location>
        <begin position="233"/>
        <end position="370"/>
    </location>
</feature>
<dbReference type="EMBL" id="PJNB01000001">
    <property type="protein sequence ID" value="PKW16530.1"/>
    <property type="molecule type" value="Genomic_DNA"/>
</dbReference>
<dbReference type="InterPro" id="IPR013786">
    <property type="entry name" value="AcylCoA_DH/ox_N"/>
</dbReference>
<dbReference type="InterPro" id="IPR009075">
    <property type="entry name" value="AcylCo_DH/oxidase_C"/>
</dbReference>
<comment type="caution">
    <text evidence="10">The sequence shown here is derived from an EMBL/GenBank/DDBJ whole genome shotgun (WGS) entry which is preliminary data.</text>
</comment>
<dbReference type="Gene3D" id="2.40.110.10">
    <property type="entry name" value="Butyryl-CoA Dehydrogenase, subunit A, domain 2"/>
    <property type="match status" value="1"/>
</dbReference>
<keyword evidence="5 6" id="KW-0560">Oxidoreductase</keyword>